<keyword evidence="1" id="KW-0285">Flavoprotein</keyword>
<dbReference type="Gene3D" id="3.50.50.60">
    <property type="entry name" value="FAD/NAD(P)-binding domain"/>
    <property type="match status" value="1"/>
</dbReference>
<gene>
    <name evidence="5" type="ORF">PV07_09980</name>
</gene>
<feature type="domain" description="FAD-binding" evidence="4">
    <location>
        <begin position="174"/>
        <end position="241"/>
    </location>
</feature>
<dbReference type="InterPro" id="IPR050641">
    <property type="entry name" value="RIFMO-like"/>
</dbReference>
<organism evidence="5 6">
    <name type="scientific">Cladophialophora immunda</name>
    <dbReference type="NCBI Taxonomy" id="569365"/>
    <lineage>
        <taxon>Eukaryota</taxon>
        <taxon>Fungi</taxon>
        <taxon>Dikarya</taxon>
        <taxon>Ascomycota</taxon>
        <taxon>Pezizomycotina</taxon>
        <taxon>Eurotiomycetes</taxon>
        <taxon>Chaetothyriomycetidae</taxon>
        <taxon>Chaetothyriales</taxon>
        <taxon>Herpotrichiellaceae</taxon>
        <taxon>Cladophialophora</taxon>
    </lineage>
</organism>
<evidence type="ECO:0000313" key="6">
    <source>
        <dbReference type="Proteomes" id="UP000054466"/>
    </source>
</evidence>
<dbReference type="GO" id="GO:0071949">
    <property type="term" value="F:FAD binding"/>
    <property type="evidence" value="ECO:0007669"/>
    <property type="project" value="InterPro"/>
</dbReference>
<dbReference type="RefSeq" id="XP_016244468.1">
    <property type="nucleotide sequence ID" value="XM_016397277.1"/>
</dbReference>
<dbReference type="Gene3D" id="3.40.30.120">
    <property type="match status" value="1"/>
</dbReference>
<dbReference type="Pfam" id="PF21274">
    <property type="entry name" value="Rng_hyd_C"/>
    <property type="match status" value="1"/>
</dbReference>
<accession>A0A0D2AH95</accession>
<dbReference type="Pfam" id="PF01494">
    <property type="entry name" value="FAD_binding_3"/>
    <property type="match status" value="2"/>
</dbReference>
<dbReference type="GO" id="GO:0016709">
    <property type="term" value="F:oxidoreductase activity, acting on paired donors, with incorporation or reduction of molecular oxygen, NAD(P)H as one donor, and incorporation of one atom of oxygen"/>
    <property type="evidence" value="ECO:0007669"/>
    <property type="project" value="UniProtKB-ARBA"/>
</dbReference>
<dbReference type="Proteomes" id="UP000054466">
    <property type="component" value="Unassembled WGS sequence"/>
</dbReference>
<keyword evidence="3" id="KW-0560">Oxidoreductase</keyword>
<dbReference type="PANTHER" id="PTHR43004:SF21">
    <property type="entry name" value="FAD-BINDING DOMAIN-CONTAINING PROTEIN-RELATED"/>
    <property type="match status" value="1"/>
</dbReference>
<dbReference type="STRING" id="569365.A0A0D2AH95"/>
<feature type="domain" description="FAD-binding" evidence="4">
    <location>
        <begin position="6"/>
        <end position="131"/>
    </location>
</feature>
<dbReference type="HOGENOM" id="CLU_009665_14_2_1"/>
<evidence type="ECO:0000256" key="2">
    <source>
        <dbReference type="ARBA" id="ARBA00022827"/>
    </source>
</evidence>
<evidence type="ECO:0000259" key="4">
    <source>
        <dbReference type="Pfam" id="PF01494"/>
    </source>
</evidence>
<name>A0A0D2AH95_9EURO</name>
<protein>
    <recommendedName>
        <fullName evidence="4">FAD-binding domain-containing protein</fullName>
    </recommendedName>
</protein>
<dbReference type="InterPro" id="IPR002938">
    <property type="entry name" value="FAD-bd"/>
</dbReference>
<dbReference type="EMBL" id="KN847045">
    <property type="protein sequence ID" value="KIW24252.1"/>
    <property type="molecule type" value="Genomic_DNA"/>
</dbReference>
<keyword evidence="2" id="KW-0274">FAD</keyword>
<keyword evidence="6" id="KW-1185">Reference proteome</keyword>
<dbReference type="PRINTS" id="PR00420">
    <property type="entry name" value="RNGMNOXGNASE"/>
</dbReference>
<dbReference type="AlphaFoldDB" id="A0A0D2AH95"/>
<dbReference type="OrthoDB" id="4130017at2759"/>
<dbReference type="VEuPathDB" id="FungiDB:PV07_09980"/>
<dbReference type="Gene3D" id="3.30.9.10">
    <property type="entry name" value="D-Amino Acid Oxidase, subunit A, domain 2"/>
    <property type="match status" value="1"/>
</dbReference>
<dbReference type="GeneID" id="27349174"/>
<dbReference type="PANTHER" id="PTHR43004">
    <property type="entry name" value="TRK SYSTEM POTASSIUM UPTAKE PROTEIN"/>
    <property type="match status" value="1"/>
</dbReference>
<reference evidence="5 6" key="1">
    <citation type="submission" date="2015-01" db="EMBL/GenBank/DDBJ databases">
        <title>The Genome Sequence of Cladophialophora immunda CBS83496.</title>
        <authorList>
            <consortium name="The Broad Institute Genomics Platform"/>
            <person name="Cuomo C."/>
            <person name="de Hoog S."/>
            <person name="Gorbushina A."/>
            <person name="Stielow B."/>
            <person name="Teixiera M."/>
            <person name="Abouelleil A."/>
            <person name="Chapman S.B."/>
            <person name="Priest M."/>
            <person name="Young S.K."/>
            <person name="Wortman J."/>
            <person name="Nusbaum C."/>
            <person name="Birren B."/>
        </authorList>
    </citation>
    <scope>NUCLEOTIDE SEQUENCE [LARGE SCALE GENOMIC DNA]</scope>
    <source>
        <strain evidence="5 6">CBS 83496</strain>
    </source>
</reference>
<evidence type="ECO:0000256" key="1">
    <source>
        <dbReference type="ARBA" id="ARBA00022630"/>
    </source>
</evidence>
<evidence type="ECO:0000313" key="5">
    <source>
        <dbReference type="EMBL" id="KIW24252.1"/>
    </source>
</evidence>
<dbReference type="SUPFAM" id="SSF51905">
    <property type="entry name" value="FAD/NAD(P)-binding domain"/>
    <property type="match status" value="1"/>
</dbReference>
<sequence>MPLEPWQPISQAVFEKYLKARCDENPPIDCRFGWKVEKANETNEDVVLRATEMATGVRSAIRCQYVAACDGASRRARRDMGIHSTADQWYTLLVHFESHDLDRLFKLRRFWHLFVCNEQGLGSAAISQDYGHIFTTHLLLPMDADHESIDSHDAVYRSLGGMNGPYKVDIDKIKGKVFLAGDSAHQNIPTGGYGMNMGIGDAYAFDLGWKLAATMKSHAGPGLLESYEQERCPVALSSIQRSAMRQKIHDHYQANSGENTDLGIEMDHRHRSPSTFVGCRTPHVFLKDDGSRIFDHFGDYWTLFEFATGENSQMAEHPEFAQAASTLGMSLKTVVLYDETNARAVWQARFVLVRPDGHGAWRGENIPNPEVVLDILRTVLGHQPGSFIQDSAQGGGNMTMPFETTKEMTR</sequence>
<evidence type="ECO:0000256" key="3">
    <source>
        <dbReference type="ARBA" id="ARBA00023002"/>
    </source>
</evidence>
<proteinExistence type="predicted"/>
<dbReference type="InterPro" id="IPR036188">
    <property type="entry name" value="FAD/NAD-bd_sf"/>
</dbReference>